<dbReference type="PANTHER" id="PTHR47642">
    <property type="entry name" value="ATP-DEPENDENT DNA HELICASE"/>
    <property type="match status" value="1"/>
</dbReference>
<evidence type="ECO:0000256" key="1">
    <source>
        <dbReference type="RuleBase" id="RU363044"/>
    </source>
</evidence>
<evidence type="ECO:0000313" key="4">
    <source>
        <dbReference type="Proteomes" id="UP000559256"/>
    </source>
</evidence>
<keyword evidence="1" id="KW-0378">Hydrolase</keyword>
<accession>A0A8H5CRA4</accession>
<dbReference type="Proteomes" id="UP000559256">
    <property type="component" value="Unassembled WGS sequence"/>
</dbReference>
<organism evidence="3 4">
    <name type="scientific">Tetrapyrgos nigripes</name>
    <dbReference type="NCBI Taxonomy" id="182062"/>
    <lineage>
        <taxon>Eukaryota</taxon>
        <taxon>Fungi</taxon>
        <taxon>Dikarya</taxon>
        <taxon>Basidiomycota</taxon>
        <taxon>Agaricomycotina</taxon>
        <taxon>Agaricomycetes</taxon>
        <taxon>Agaricomycetidae</taxon>
        <taxon>Agaricales</taxon>
        <taxon>Marasmiineae</taxon>
        <taxon>Marasmiaceae</taxon>
        <taxon>Tetrapyrgos</taxon>
    </lineage>
</organism>
<dbReference type="InterPro" id="IPR010285">
    <property type="entry name" value="DNA_helicase_pif1-like_DEAD"/>
</dbReference>
<gene>
    <name evidence="3" type="ORF">D9758_012777</name>
</gene>
<dbReference type="GO" id="GO:0006281">
    <property type="term" value="P:DNA repair"/>
    <property type="evidence" value="ECO:0007669"/>
    <property type="project" value="UniProtKB-KW"/>
</dbReference>
<dbReference type="GO" id="GO:0043139">
    <property type="term" value="F:5'-3' DNA helicase activity"/>
    <property type="evidence" value="ECO:0007669"/>
    <property type="project" value="UniProtKB-EC"/>
</dbReference>
<keyword evidence="1" id="KW-0227">DNA damage</keyword>
<comment type="cofactor">
    <cofactor evidence="1">
        <name>Mg(2+)</name>
        <dbReference type="ChEBI" id="CHEBI:18420"/>
    </cofactor>
</comment>
<dbReference type="InterPro" id="IPR051055">
    <property type="entry name" value="PIF1_helicase"/>
</dbReference>
<dbReference type="GO" id="GO:0005524">
    <property type="term" value="F:ATP binding"/>
    <property type="evidence" value="ECO:0007669"/>
    <property type="project" value="UniProtKB-KW"/>
</dbReference>
<dbReference type="GO" id="GO:0000723">
    <property type="term" value="P:telomere maintenance"/>
    <property type="evidence" value="ECO:0007669"/>
    <property type="project" value="InterPro"/>
</dbReference>
<keyword evidence="1" id="KW-0347">Helicase</keyword>
<evidence type="ECO:0000259" key="2">
    <source>
        <dbReference type="Pfam" id="PF05970"/>
    </source>
</evidence>
<protein>
    <recommendedName>
        <fullName evidence="1">ATP-dependent DNA helicase</fullName>
        <ecNumber evidence="1">5.6.2.3</ecNumber>
    </recommendedName>
</protein>
<keyword evidence="1" id="KW-0233">DNA recombination</keyword>
<sequence>MDNFELRFECLDSRDDYHAQRKAQSLGIDPSSYEPVFDDGIEFDPFQCSEDNVGVREQRRQLDMQEMSDLLTNMGWTNSKCDLKSHIPASFDYPLKNSTAWRVEIAKMKSDRLKNTLKKNKDQPHDFPNMYPNQVEVLDQNILEEKSRSKQTQNLIDTLCIEFNLNVEQERAFHIVANHAVSPISDQLKMYIGGMAGTGKTQVLETLREFFKRWYQSQRMIVVAPTGTAAALVQGSTYHSIFGINSSEEGEFWKMSISQICSRLAGVDYLFLDEVSMLSCKDMYKISAKMATALNHPLLPFGGMNMIFAGDFAQLPPAIGGESVSLYSHTIGSSSSD</sequence>
<proteinExistence type="inferred from homology"/>
<dbReference type="OrthoDB" id="432234at2759"/>
<dbReference type="SUPFAM" id="SSF52540">
    <property type="entry name" value="P-loop containing nucleoside triphosphate hydrolases"/>
    <property type="match status" value="1"/>
</dbReference>
<keyword evidence="1" id="KW-0067">ATP-binding</keyword>
<dbReference type="GO" id="GO:0016787">
    <property type="term" value="F:hydrolase activity"/>
    <property type="evidence" value="ECO:0007669"/>
    <property type="project" value="UniProtKB-KW"/>
</dbReference>
<comment type="caution">
    <text evidence="3">The sequence shown here is derived from an EMBL/GenBank/DDBJ whole genome shotgun (WGS) entry which is preliminary data.</text>
</comment>
<comment type="catalytic activity">
    <reaction evidence="1">
        <text>ATP + H2O = ADP + phosphate + H(+)</text>
        <dbReference type="Rhea" id="RHEA:13065"/>
        <dbReference type="ChEBI" id="CHEBI:15377"/>
        <dbReference type="ChEBI" id="CHEBI:15378"/>
        <dbReference type="ChEBI" id="CHEBI:30616"/>
        <dbReference type="ChEBI" id="CHEBI:43474"/>
        <dbReference type="ChEBI" id="CHEBI:456216"/>
        <dbReference type="EC" id="5.6.2.3"/>
    </reaction>
</comment>
<dbReference type="Gene3D" id="3.40.50.300">
    <property type="entry name" value="P-loop containing nucleotide triphosphate hydrolases"/>
    <property type="match status" value="1"/>
</dbReference>
<evidence type="ECO:0000313" key="3">
    <source>
        <dbReference type="EMBL" id="KAF5346395.1"/>
    </source>
</evidence>
<dbReference type="GO" id="GO:0006310">
    <property type="term" value="P:DNA recombination"/>
    <property type="evidence" value="ECO:0007669"/>
    <property type="project" value="UniProtKB-KW"/>
</dbReference>
<keyword evidence="4" id="KW-1185">Reference proteome</keyword>
<keyword evidence="1" id="KW-0234">DNA repair</keyword>
<dbReference type="PANTHER" id="PTHR47642:SF5">
    <property type="entry name" value="ATP-DEPENDENT DNA HELICASE"/>
    <property type="match status" value="1"/>
</dbReference>
<feature type="domain" description="DNA helicase Pif1-like DEAD-box helicase" evidence="2">
    <location>
        <begin position="165"/>
        <end position="325"/>
    </location>
</feature>
<name>A0A8H5CRA4_9AGAR</name>
<dbReference type="EMBL" id="JAACJM010000102">
    <property type="protein sequence ID" value="KAF5346395.1"/>
    <property type="molecule type" value="Genomic_DNA"/>
</dbReference>
<dbReference type="EC" id="5.6.2.3" evidence="1"/>
<dbReference type="InterPro" id="IPR027417">
    <property type="entry name" value="P-loop_NTPase"/>
</dbReference>
<dbReference type="AlphaFoldDB" id="A0A8H5CRA4"/>
<reference evidence="3 4" key="1">
    <citation type="journal article" date="2020" name="ISME J.">
        <title>Uncovering the hidden diversity of litter-decomposition mechanisms in mushroom-forming fungi.</title>
        <authorList>
            <person name="Floudas D."/>
            <person name="Bentzer J."/>
            <person name="Ahren D."/>
            <person name="Johansson T."/>
            <person name="Persson P."/>
            <person name="Tunlid A."/>
        </authorList>
    </citation>
    <scope>NUCLEOTIDE SEQUENCE [LARGE SCALE GENOMIC DNA]</scope>
    <source>
        <strain evidence="3 4">CBS 291.85</strain>
    </source>
</reference>
<comment type="similarity">
    <text evidence="1">Belongs to the helicase family.</text>
</comment>
<keyword evidence="1" id="KW-0547">Nucleotide-binding</keyword>
<dbReference type="Pfam" id="PF05970">
    <property type="entry name" value="PIF1"/>
    <property type="match status" value="1"/>
</dbReference>